<dbReference type="InterPro" id="IPR035093">
    <property type="entry name" value="RelE/ParE_toxin_dom_sf"/>
</dbReference>
<dbReference type="InterPro" id="IPR007712">
    <property type="entry name" value="RelE/ParE_toxin"/>
</dbReference>
<dbReference type="KEGG" id="bmed:GYM46_02975"/>
<dbReference type="Pfam" id="PF05016">
    <property type="entry name" value="ParE_toxin"/>
    <property type="match status" value="1"/>
</dbReference>
<protein>
    <submittedName>
        <fullName evidence="2">Type II toxin-antitoxin system RelE/ParE family toxin</fullName>
    </submittedName>
</protein>
<evidence type="ECO:0000313" key="3">
    <source>
        <dbReference type="Proteomes" id="UP000501325"/>
    </source>
</evidence>
<gene>
    <name evidence="2" type="ORF">GYM46_02975</name>
</gene>
<reference evidence="2 3" key="1">
    <citation type="submission" date="2020-01" db="EMBL/GenBank/DDBJ databases">
        <authorList>
            <person name="Wang S."/>
        </authorList>
    </citation>
    <scope>NUCLEOTIDE SEQUENCE [LARGE SCALE GENOMIC DNA]</scope>
    <source>
        <strain evidence="2 3">D151-2-6</strain>
    </source>
</reference>
<dbReference type="EMBL" id="CP048751">
    <property type="protein sequence ID" value="QIH72020.1"/>
    <property type="molecule type" value="Genomic_DNA"/>
</dbReference>
<evidence type="ECO:0000256" key="1">
    <source>
        <dbReference type="ARBA" id="ARBA00022649"/>
    </source>
</evidence>
<evidence type="ECO:0000313" key="2">
    <source>
        <dbReference type="EMBL" id="QIH72020.1"/>
    </source>
</evidence>
<name>A0AB37E510_9CAUL</name>
<dbReference type="AlphaFoldDB" id="A0AB37E510"/>
<keyword evidence="1" id="KW-1277">Toxin-antitoxin system</keyword>
<organism evidence="2 3">
    <name type="scientific">Brevundimonas mediterranea</name>
    <dbReference type="NCBI Taxonomy" id="74329"/>
    <lineage>
        <taxon>Bacteria</taxon>
        <taxon>Pseudomonadati</taxon>
        <taxon>Pseudomonadota</taxon>
        <taxon>Alphaproteobacteria</taxon>
        <taxon>Caulobacterales</taxon>
        <taxon>Caulobacteraceae</taxon>
        <taxon>Brevundimonas</taxon>
    </lineage>
</organism>
<dbReference type="RefSeq" id="WP_008261618.1">
    <property type="nucleotide sequence ID" value="NZ_CP048751.1"/>
</dbReference>
<sequence length="90" mass="10099">MKIRLSLDAIQDRRRVIGFLRGVNPNAARRAGHTITRSIGQLAETPMIGIELDGLRHLYIPFGASGYVVQYRVDADAVVVARIFHAREDR</sequence>
<dbReference type="Proteomes" id="UP000501325">
    <property type="component" value="Chromosome"/>
</dbReference>
<accession>A0AB37E510</accession>
<dbReference type="Gene3D" id="3.30.2310.20">
    <property type="entry name" value="RelE-like"/>
    <property type="match status" value="1"/>
</dbReference>
<proteinExistence type="predicted"/>